<evidence type="ECO:0000313" key="3">
    <source>
        <dbReference type="Proteomes" id="UP000237968"/>
    </source>
</evidence>
<proteinExistence type="predicted"/>
<evidence type="ECO:0000313" key="2">
    <source>
        <dbReference type="EMBL" id="PRP95632.1"/>
    </source>
</evidence>
<feature type="compositionally biased region" description="Basic and acidic residues" evidence="1">
    <location>
        <begin position="159"/>
        <end position="170"/>
    </location>
</feature>
<feature type="compositionally biased region" description="Low complexity" evidence="1">
    <location>
        <begin position="12"/>
        <end position="24"/>
    </location>
</feature>
<dbReference type="AlphaFoldDB" id="A0A2S9XRZ0"/>
<protein>
    <submittedName>
        <fullName evidence="2">Uncharacterized protein</fullName>
    </submittedName>
</protein>
<gene>
    <name evidence="2" type="ORF">ENSA5_37650</name>
</gene>
<name>A0A2S9XRZ0_9BACT</name>
<feature type="compositionally biased region" description="Basic residues" evidence="1">
    <location>
        <begin position="182"/>
        <end position="194"/>
    </location>
</feature>
<keyword evidence="3" id="KW-1185">Reference proteome</keyword>
<comment type="caution">
    <text evidence="2">The sequence shown here is derived from an EMBL/GenBank/DDBJ whole genome shotgun (WGS) entry which is preliminary data.</text>
</comment>
<feature type="compositionally biased region" description="Low complexity" evidence="1">
    <location>
        <begin position="131"/>
        <end position="143"/>
    </location>
</feature>
<dbReference type="EMBL" id="PVNK01000167">
    <property type="protein sequence ID" value="PRP95632.1"/>
    <property type="molecule type" value="Genomic_DNA"/>
</dbReference>
<sequence>MSAQRTQEVRARAIAARKAPAKGIRSQRGSSTKSLLHPRWRGDGPRSDLLRPARRPHRHDAASSTTSRSPVVAVARGVALDQRVDRRALDRVGVARRSHSGDQSHWRSPVQSGVGPRQEMSAQRTQEVRARAIAARKAPAKGIRSQRGSSTKSLLHPRWRGDGPRSDLLRPARSLIVTTPPHQRRRGARLRARAARLSARAARLRARAGPEVRSRQTPRGGSEAQARD</sequence>
<accession>A0A2S9XRZ0</accession>
<evidence type="ECO:0000256" key="1">
    <source>
        <dbReference type="SAM" id="MobiDB-lite"/>
    </source>
</evidence>
<feature type="region of interest" description="Disordered" evidence="1">
    <location>
        <begin position="1"/>
        <end position="74"/>
    </location>
</feature>
<dbReference type="Proteomes" id="UP000237968">
    <property type="component" value="Unassembled WGS sequence"/>
</dbReference>
<reference evidence="2 3" key="1">
    <citation type="submission" date="2018-03" db="EMBL/GenBank/DDBJ databases">
        <title>Draft Genome Sequences of the Obligatory Marine Myxobacteria Enhygromyxa salina SWB005.</title>
        <authorList>
            <person name="Poehlein A."/>
            <person name="Moghaddam J.A."/>
            <person name="Harms H."/>
            <person name="Alanjari M."/>
            <person name="Koenig G.M."/>
            <person name="Daniel R."/>
            <person name="Schaeberle T.F."/>
        </authorList>
    </citation>
    <scope>NUCLEOTIDE SEQUENCE [LARGE SCALE GENOMIC DNA]</scope>
    <source>
        <strain evidence="2 3">SWB005</strain>
    </source>
</reference>
<feature type="region of interest" description="Disordered" evidence="1">
    <location>
        <begin position="91"/>
        <end position="228"/>
    </location>
</feature>
<organism evidence="2 3">
    <name type="scientific">Enhygromyxa salina</name>
    <dbReference type="NCBI Taxonomy" id="215803"/>
    <lineage>
        <taxon>Bacteria</taxon>
        <taxon>Pseudomonadati</taxon>
        <taxon>Myxococcota</taxon>
        <taxon>Polyangia</taxon>
        <taxon>Nannocystales</taxon>
        <taxon>Nannocystaceae</taxon>
        <taxon>Enhygromyxa</taxon>
    </lineage>
</organism>
<feature type="compositionally biased region" description="Basic and acidic residues" evidence="1">
    <location>
        <begin position="40"/>
        <end position="51"/>
    </location>
</feature>